<dbReference type="RefSeq" id="WP_350342418.1">
    <property type="nucleotide sequence ID" value="NZ_CP158367.1"/>
</dbReference>
<sequence>MPNKAEYFILEDSKLLEYKSYFNNCPESVDKKPSSSCQEKKDNNEIKEKVKEKKNNKEHEQGKTLSEEMEEIYAQGRTTEDSNLINTLFIRTNNYEAEYLMITQYNEESEKIGMIILPKETYAKIPTRGYNQLGTSYGALGIEGLITSIEMLLDIDIHYYVKISRSSVREIMHAFESQLGVKTPPAGTPADEAITQMTTDIISVRNIPKYISLILEVKPHLHTNIGPTEALSHRKILYKIPNTTVKVKEIEGEKIKTNNKEYLSIDILKWRKKAKKMTY</sequence>
<proteinExistence type="inferred from homology"/>
<evidence type="ECO:0000259" key="3">
    <source>
        <dbReference type="Pfam" id="PF03816"/>
    </source>
</evidence>
<evidence type="ECO:0000256" key="1">
    <source>
        <dbReference type="ARBA" id="ARBA00006068"/>
    </source>
</evidence>
<comment type="similarity">
    <text evidence="1">Belongs to the LytR/CpsA/Psr (LCP) family.</text>
</comment>
<evidence type="ECO:0000313" key="4">
    <source>
        <dbReference type="EMBL" id="XBX73656.1"/>
    </source>
</evidence>
<dbReference type="Pfam" id="PF03816">
    <property type="entry name" value="LytR_cpsA_psr"/>
    <property type="match status" value="1"/>
</dbReference>
<dbReference type="EMBL" id="CP158367">
    <property type="protein sequence ID" value="XBX73656.1"/>
    <property type="molecule type" value="Genomic_DNA"/>
</dbReference>
<dbReference type="PANTHER" id="PTHR33392:SF6">
    <property type="entry name" value="POLYISOPRENYL-TEICHOIC ACID--PEPTIDOGLYCAN TEICHOIC ACID TRANSFERASE TAGU"/>
    <property type="match status" value="1"/>
</dbReference>
<dbReference type="AlphaFoldDB" id="A0AAU7VHZ3"/>
<gene>
    <name evidence="4" type="ORF">PRVXT_001650</name>
</gene>
<dbReference type="InterPro" id="IPR050922">
    <property type="entry name" value="LytR/CpsA/Psr_CW_biosynth"/>
</dbReference>
<dbReference type="InterPro" id="IPR004474">
    <property type="entry name" value="LytR_CpsA_psr"/>
</dbReference>
<feature type="domain" description="Cell envelope-related transcriptional attenuator" evidence="3">
    <location>
        <begin position="98"/>
        <end position="176"/>
    </location>
</feature>
<name>A0AAU7VHZ3_9FIRM</name>
<accession>A0AAU7VHZ3</accession>
<protein>
    <submittedName>
        <fullName evidence="4">LCP family protein</fullName>
    </submittedName>
</protein>
<reference evidence="4" key="1">
    <citation type="journal article" date="2013" name="Extremophiles">
        <title>Proteinivorax tanatarense gen. nov., sp. nov., an anaerobic, haloalkaliphilic, proteolytic bacterium isolated from a decaying algal bloom, and proposal of Proteinivoraceae fam. nov.</title>
        <authorList>
            <person name="Kevbrin V."/>
            <person name="Boltyanskaya Y."/>
            <person name="Zhilina T."/>
            <person name="Kolganova T."/>
            <person name="Lavrentjeva E."/>
            <person name="Kuznetsov B."/>
        </authorList>
    </citation>
    <scope>NUCLEOTIDE SEQUENCE</scope>
    <source>
        <strain evidence="4">Z-910T</strain>
    </source>
</reference>
<dbReference type="Gene3D" id="3.30.420.590">
    <property type="match status" value="1"/>
</dbReference>
<organism evidence="4">
    <name type="scientific">Proteinivorax tanatarense</name>
    <dbReference type="NCBI Taxonomy" id="1260629"/>
    <lineage>
        <taxon>Bacteria</taxon>
        <taxon>Bacillati</taxon>
        <taxon>Bacillota</taxon>
        <taxon>Clostridia</taxon>
        <taxon>Eubacteriales</taxon>
        <taxon>Proteinivoracaceae</taxon>
        <taxon>Proteinivorax</taxon>
    </lineage>
</organism>
<evidence type="ECO:0000256" key="2">
    <source>
        <dbReference type="SAM" id="MobiDB-lite"/>
    </source>
</evidence>
<dbReference type="PANTHER" id="PTHR33392">
    <property type="entry name" value="POLYISOPRENYL-TEICHOIC ACID--PEPTIDOGLYCAN TEICHOIC ACID TRANSFERASE TAGU"/>
    <property type="match status" value="1"/>
</dbReference>
<feature type="compositionally biased region" description="Basic and acidic residues" evidence="2">
    <location>
        <begin position="28"/>
        <end position="65"/>
    </location>
</feature>
<feature type="region of interest" description="Disordered" evidence="2">
    <location>
        <begin position="27"/>
        <end position="65"/>
    </location>
</feature>
<reference evidence="4" key="2">
    <citation type="submission" date="2024-06" db="EMBL/GenBank/DDBJ databases">
        <authorList>
            <person name="Petrova K.O."/>
            <person name="Toshchakov S.V."/>
            <person name="Boltjanskaja Y.V."/>
            <person name="Kevbrin V."/>
        </authorList>
    </citation>
    <scope>NUCLEOTIDE SEQUENCE</scope>
    <source>
        <strain evidence="4">Z-910T</strain>
    </source>
</reference>